<dbReference type="InterPro" id="IPR017871">
    <property type="entry name" value="ABC_transporter-like_CS"/>
</dbReference>
<dbReference type="AlphaFoldDB" id="A0A512N7W5"/>
<dbReference type="GO" id="GO:0016887">
    <property type="term" value="F:ATP hydrolysis activity"/>
    <property type="evidence" value="ECO:0007669"/>
    <property type="project" value="InterPro"/>
</dbReference>
<dbReference type="GO" id="GO:0005524">
    <property type="term" value="F:ATP binding"/>
    <property type="evidence" value="ECO:0007669"/>
    <property type="project" value="UniProtKB-KW"/>
</dbReference>
<dbReference type="Proteomes" id="UP000321058">
    <property type="component" value="Unassembled WGS sequence"/>
</dbReference>
<keyword evidence="3" id="KW-0547">Nucleotide-binding</keyword>
<sequence length="277" mass="30373">MPPNPKKALSIVEPAATVDPGRSTVIRIAGLSKRFLTARGEFEALRGIDLAIGEGEFVCLLGASGCGKTTLLRILAGLDRHTDGVAEIRAAQLGQPLTSVVFQEHSIFPWMTVWDNVAYGLRARKLDKAFVRERVDFFVHKVGLASFARALPHQLSGGMKQRVSIARAFANDPEILLMDEPFSALDEQNRAILQEELLRIWSDTRKTVVFITHSIDEAVFLADRVVVLGGPPGHVVMDARVTFARPRNAYELRALPEFGALVADFGAHIKAGVNGRR</sequence>
<dbReference type="InterPro" id="IPR003593">
    <property type="entry name" value="AAA+_ATPase"/>
</dbReference>
<keyword evidence="4 6" id="KW-0067">ATP-binding</keyword>
<evidence type="ECO:0000256" key="3">
    <source>
        <dbReference type="ARBA" id="ARBA00022741"/>
    </source>
</evidence>
<dbReference type="SUPFAM" id="SSF52540">
    <property type="entry name" value="P-loop containing nucleoside triphosphate hydrolases"/>
    <property type="match status" value="1"/>
</dbReference>
<name>A0A512N7W5_9HYPH</name>
<evidence type="ECO:0000313" key="7">
    <source>
        <dbReference type="Proteomes" id="UP000321058"/>
    </source>
</evidence>
<evidence type="ECO:0000313" key="6">
    <source>
        <dbReference type="EMBL" id="GEP55003.1"/>
    </source>
</evidence>
<feature type="domain" description="ABC transporter" evidence="5">
    <location>
        <begin position="26"/>
        <end position="255"/>
    </location>
</feature>
<dbReference type="PANTHER" id="PTHR42788:SF13">
    <property type="entry name" value="ALIPHATIC SULFONATES IMPORT ATP-BINDING PROTEIN SSUB"/>
    <property type="match status" value="1"/>
</dbReference>
<dbReference type="InterPro" id="IPR027417">
    <property type="entry name" value="P-loop_NTPase"/>
</dbReference>
<dbReference type="Gene3D" id="3.40.50.300">
    <property type="entry name" value="P-loop containing nucleotide triphosphate hydrolases"/>
    <property type="match status" value="1"/>
</dbReference>
<protein>
    <submittedName>
        <fullName evidence="6">ABC transporter ATP-binding protein</fullName>
    </submittedName>
</protein>
<comment type="similarity">
    <text evidence="1">Belongs to the ABC transporter superfamily.</text>
</comment>
<dbReference type="PROSITE" id="PS50893">
    <property type="entry name" value="ABC_TRANSPORTER_2"/>
    <property type="match status" value="1"/>
</dbReference>
<evidence type="ECO:0000259" key="5">
    <source>
        <dbReference type="PROSITE" id="PS50893"/>
    </source>
</evidence>
<gene>
    <name evidence="6" type="ORF">RSO01_21690</name>
</gene>
<reference evidence="6 7" key="1">
    <citation type="submission" date="2019-07" db="EMBL/GenBank/DDBJ databases">
        <title>Whole genome shotgun sequence of Reyranella soli NBRC 108950.</title>
        <authorList>
            <person name="Hosoyama A."/>
            <person name="Uohara A."/>
            <person name="Ohji S."/>
            <person name="Ichikawa N."/>
        </authorList>
    </citation>
    <scope>NUCLEOTIDE SEQUENCE [LARGE SCALE GENOMIC DNA]</scope>
    <source>
        <strain evidence="6 7">NBRC 108950</strain>
    </source>
</reference>
<dbReference type="SMART" id="SM00382">
    <property type="entry name" value="AAA"/>
    <property type="match status" value="1"/>
</dbReference>
<organism evidence="6 7">
    <name type="scientific">Reyranella soli</name>
    <dbReference type="NCBI Taxonomy" id="1230389"/>
    <lineage>
        <taxon>Bacteria</taxon>
        <taxon>Pseudomonadati</taxon>
        <taxon>Pseudomonadota</taxon>
        <taxon>Alphaproteobacteria</taxon>
        <taxon>Hyphomicrobiales</taxon>
        <taxon>Reyranellaceae</taxon>
        <taxon>Reyranella</taxon>
    </lineage>
</organism>
<keyword evidence="7" id="KW-1185">Reference proteome</keyword>
<dbReference type="OrthoDB" id="7336028at2"/>
<dbReference type="InterPro" id="IPR003439">
    <property type="entry name" value="ABC_transporter-like_ATP-bd"/>
</dbReference>
<dbReference type="PANTHER" id="PTHR42788">
    <property type="entry name" value="TAURINE IMPORT ATP-BINDING PROTEIN-RELATED"/>
    <property type="match status" value="1"/>
</dbReference>
<evidence type="ECO:0000256" key="1">
    <source>
        <dbReference type="ARBA" id="ARBA00005417"/>
    </source>
</evidence>
<dbReference type="EMBL" id="BKAJ01000033">
    <property type="protein sequence ID" value="GEP55003.1"/>
    <property type="molecule type" value="Genomic_DNA"/>
</dbReference>
<dbReference type="CDD" id="cd03293">
    <property type="entry name" value="ABC_NrtD_SsuB_transporters"/>
    <property type="match status" value="1"/>
</dbReference>
<accession>A0A512N7W5</accession>
<comment type="caution">
    <text evidence="6">The sequence shown here is derived from an EMBL/GenBank/DDBJ whole genome shotgun (WGS) entry which is preliminary data.</text>
</comment>
<keyword evidence="2" id="KW-0813">Transport</keyword>
<evidence type="ECO:0000256" key="4">
    <source>
        <dbReference type="ARBA" id="ARBA00022840"/>
    </source>
</evidence>
<dbReference type="RefSeq" id="WP_147149083.1">
    <property type="nucleotide sequence ID" value="NZ_BKAJ01000033.1"/>
</dbReference>
<evidence type="ECO:0000256" key="2">
    <source>
        <dbReference type="ARBA" id="ARBA00022448"/>
    </source>
</evidence>
<proteinExistence type="inferred from homology"/>
<dbReference type="InterPro" id="IPR050166">
    <property type="entry name" value="ABC_transporter_ATP-bind"/>
</dbReference>
<dbReference type="Pfam" id="PF00005">
    <property type="entry name" value="ABC_tran"/>
    <property type="match status" value="1"/>
</dbReference>
<dbReference type="PROSITE" id="PS00211">
    <property type="entry name" value="ABC_TRANSPORTER_1"/>
    <property type="match status" value="1"/>
</dbReference>